<evidence type="ECO:0000313" key="4">
    <source>
        <dbReference type="Proteomes" id="UP000309676"/>
    </source>
</evidence>
<keyword evidence="3" id="KW-0808">Transferase</keyword>
<dbReference type="CDD" id="cd24007">
    <property type="entry name" value="ASKHA_NBD_eukNAGK-like"/>
    <property type="match status" value="1"/>
</dbReference>
<dbReference type="OrthoDB" id="9772633at2"/>
<evidence type="ECO:0000259" key="2">
    <source>
        <dbReference type="Pfam" id="PF01869"/>
    </source>
</evidence>
<dbReference type="EMBL" id="VCIW01000012">
    <property type="protein sequence ID" value="TLS50918.1"/>
    <property type="molecule type" value="Genomic_DNA"/>
</dbReference>
<feature type="region of interest" description="Disordered" evidence="1">
    <location>
        <begin position="291"/>
        <end position="323"/>
    </location>
</feature>
<dbReference type="PANTHER" id="PTHR43190:SF3">
    <property type="entry name" value="N-ACETYL-D-GLUCOSAMINE KINASE"/>
    <property type="match status" value="1"/>
</dbReference>
<dbReference type="PANTHER" id="PTHR43190">
    <property type="entry name" value="N-ACETYL-D-GLUCOSAMINE KINASE"/>
    <property type="match status" value="1"/>
</dbReference>
<gene>
    <name evidence="3" type="ORF">FE782_17885</name>
</gene>
<name>A0A5R9GBZ7_9BACL</name>
<dbReference type="AlphaFoldDB" id="A0A5R9GBZ7"/>
<dbReference type="Gene3D" id="3.30.420.40">
    <property type="match status" value="2"/>
</dbReference>
<dbReference type="RefSeq" id="WP_138195604.1">
    <property type="nucleotide sequence ID" value="NZ_VCIW01000012.1"/>
</dbReference>
<dbReference type="InterPro" id="IPR002731">
    <property type="entry name" value="ATPase_BadF"/>
</dbReference>
<evidence type="ECO:0000313" key="3">
    <source>
        <dbReference type="EMBL" id="TLS50918.1"/>
    </source>
</evidence>
<dbReference type="SUPFAM" id="SSF53067">
    <property type="entry name" value="Actin-like ATPase domain"/>
    <property type="match status" value="2"/>
</dbReference>
<feature type="domain" description="ATPase BadF/BadG/BcrA/BcrD type" evidence="2">
    <location>
        <begin position="5"/>
        <end position="309"/>
    </location>
</feature>
<keyword evidence="3" id="KW-0418">Kinase</keyword>
<dbReference type="InterPro" id="IPR052519">
    <property type="entry name" value="Euk-type_GlcNAc_Kinase"/>
</dbReference>
<dbReference type="Proteomes" id="UP000309676">
    <property type="component" value="Unassembled WGS sequence"/>
</dbReference>
<sequence length="323" mass="33233">MAYTLGIDGGGTKTELVAVSEDGSLLYRAAGGSTNPHAVTTAAAIRELLALLEAAFADGRLAGRELTGVCLGLSGVDLPAERRAFEDALGGFLRERLGRDVPFALLSEAEISLMAAVGQPNGLLAVSGTGSIVYAVEPDGTRHRAGGWGHLLGDEGSGYAIGVRALKAAMASYDGTIPPTAIAPMLLAALSLRELPELKSYIYQPSIAKADIAAFAKLAIDACEAGDAAATEIVRAEAEALAATAAGLLDRLPAFAAERVAFAGSVFCSSAAFRDAFARALRARHPGVRFEAPAEGEPRTPAEGAALLARSRYSSSHGRDPRS</sequence>
<protein>
    <submittedName>
        <fullName evidence="3">N-acetylglucosamine kinase</fullName>
    </submittedName>
</protein>
<dbReference type="InterPro" id="IPR043129">
    <property type="entry name" value="ATPase_NBD"/>
</dbReference>
<reference evidence="3 4" key="1">
    <citation type="submission" date="2019-05" db="EMBL/GenBank/DDBJ databases">
        <authorList>
            <person name="Narsing Rao M.P."/>
            <person name="Li W.J."/>
        </authorList>
    </citation>
    <scope>NUCLEOTIDE SEQUENCE [LARGE SCALE GENOMIC DNA]</scope>
    <source>
        <strain evidence="3 4">SYSU_K30003</strain>
    </source>
</reference>
<organism evidence="3 4">
    <name type="scientific">Paenibacillus antri</name>
    <dbReference type="NCBI Taxonomy" id="2582848"/>
    <lineage>
        <taxon>Bacteria</taxon>
        <taxon>Bacillati</taxon>
        <taxon>Bacillota</taxon>
        <taxon>Bacilli</taxon>
        <taxon>Bacillales</taxon>
        <taxon>Paenibacillaceae</taxon>
        <taxon>Paenibacillus</taxon>
    </lineage>
</organism>
<evidence type="ECO:0000256" key="1">
    <source>
        <dbReference type="SAM" id="MobiDB-lite"/>
    </source>
</evidence>
<dbReference type="GO" id="GO:0016301">
    <property type="term" value="F:kinase activity"/>
    <property type="evidence" value="ECO:0007669"/>
    <property type="project" value="UniProtKB-KW"/>
</dbReference>
<proteinExistence type="predicted"/>
<feature type="compositionally biased region" description="Low complexity" evidence="1">
    <location>
        <begin position="305"/>
        <end position="316"/>
    </location>
</feature>
<dbReference type="Pfam" id="PF01869">
    <property type="entry name" value="BcrAD_BadFG"/>
    <property type="match status" value="1"/>
</dbReference>
<comment type="caution">
    <text evidence="3">The sequence shown here is derived from an EMBL/GenBank/DDBJ whole genome shotgun (WGS) entry which is preliminary data.</text>
</comment>
<keyword evidence="4" id="KW-1185">Reference proteome</keyword>
<accession>A0A5R9GBZ7</accession>